<feature type="repeat" description="ANK" evidence="3">
    <location>
        <begin position="83"/>
        <end position="115"/>
    </location>
</feature>
<evidence type="ECO:0000256" key="3">
    <source>
        <dbReference type="PROSITE-ProRule" id="PRU00023"/>
    </source>
</evidence>
<evidence type="ECO:0000313" key="6">
    <source>
        <dbReference type="Proteomes" id="UP001212841"/>
    </source>
</evidence>
<protein>
    <recommendedName>
        <fullName evidence="7">Ankyrin</fullName>
    </recommendedName>
</protein>
<dbReference type="Pfam" id="PF12796">
    <property type="entry name" value="Ank_2"/>
    <property type="match status" value="2"/>
</dbReference>
<dbReference type="SUPFAM" id="SSF48403">
    <property type="entry name" value="Ankyrin repeat"/>
    <property type="match status" value="1"/>
</dbReference>
<dbReference type="Gene3D" id="1.25.40.20">
    <property type="entry name" value="Ankyrin repeat-containing domain"/>
    <property type="match status" value="2"/>
</dbReference>
<keyword evidence="6" id="KW-1185">Reference proteome</keyword>
<dbReference type="InterPro" id="IPR002110">
    <property type="entry name" value="Ankyrin_rpt"/>
</dbReference>
<feature type="repeat" description="ANK" evidence="3">
    <location>
        <begin position="176"/>
        <end position="208"/>
    </location>
</feature>
<feature type="region of interest" description="Disordered" evidence="4">
    <location>
        <begin position="237"/>
        <end position="291"/>
    </location>
</feature>
<accession>A0AAD5X121</accession>
<gene>
    <name evidence="5" type="ORF">HK097_009516</name>
</gene>
<dbReference type="InterPro" id="IPR050776">
    <property type="entry name" value="Ank_Repeat/CDKN_Inhibitor"/>
</dbReference>
<sequence length="328" mass="34743">MPPVPETKDRWSRSLGFMKPSSRRSSASDVLPQGPVVRPSRPTRRSGSEPTKQLGLHAACSDGDIGLAKYALDNGQAVDSLVQGLQPIHFAAMNGDAGVIRLLIRYGADPNVRQLTSAPLSPTIPTSPRRRSNLTPPQSPTLRSTTPTPFSSSSSITSSSSIASPPSEHSEFQLTGGPTPLHFAAASGHASAVKTLLDCSADPSLRDEFGCAPADLAAVRAHREVVELLLTRQRLVEEQRERERRQSKMSTSSSGSTTSSSSSPRSAGVRSSMDIAAGRSSISSDDGRRSSFMEKRAAAANRVRNMKGFRLSIDGWASAMGGVPPAAI</sequence>
<comment type="caution">
    <text evidence="5">The sequence shown here is derived from an EMBL/GenBank/DDBJ whole genome shotgun (WGS) entry which is preliminary data.</text>
</comment>
<dbReference type="PANTHER" id="PTHR24201:SF15">
    <property type="entry name" value="ANKYRIN REPEAT DOMAIN-CONTAINING PROTEIN 66"/>
    <property type="match status" value="1"/>
</dbReference>
<dbReference type="EMBL" id="JADGJD010000635">
    <property type="protein sequence ID" value="KAJ3049502.1"/>
    <property type="molecule type" value="Genomic_DNA"/>
</dbReference>
<evidence type="ECO:0000256" key="4">
    <source>
        <dbReference type="SAM" id="MobiDB-lite"/>
    </source>
</evidence>
<dbReference type="InterPro" id="IPR036770">
    <property type="entry name" value="Ankyrin_rpt-contain_sf"/>
</dbReference>
<dbReference type="AlphaFoldDB" id="A0AAD5X121"/>
<feature type="compositionally biased region" description="Basic and acidic residues" evidence="4">
    <location>
        <begin position="237"/>
        <end position="246"/>
    </location>
</feature>
<reference evidence="5" key="1">
    <citation type="submission" date="2020-05" db="EMBL/GenBank/DDBJ databases">
        <title>Phylogenomic resolution of chytrid fungi.</title>
        <authorList>
            <person name="Stajich J.E."/>
            <person name="Amses K."/>
            <person name="Simmons R."/>
            <person name="Seto K."/>
            <person name="Myers J."/>
            <person name="Bonds A."/>
            <person name="Quandt C.A."/>
            <person name="Barry K."/>
            <person name="Liu P."/>
            <person name="Grigoriev I."/>
            <person name="Longcore J.E."/>
            <person name="James T.Y."/>
        </authorList>
    </citation>
    <scope>NUCLEOTIDE SEQUENCE</scope>
    <source>
        <strain evidence="5">JEL0318</strain>
    </source>
</reference>
<dbReference type="PROSITE" id="PS50088">
    <property type="entry name" value="ANK_REPEAT"/>
    <property type="match status" value="2"/>
</dbReference>
<feature type="compositionally biased region" description="Low complexity" evidence="4">
    <location>
        <begin position="140"/>
        <end position="167"/>
    </location>
</feature>
<feature type="compositionally biased region" description="Basic and acidic residues" evidence="4">
    <location>
        <begin position="1"/>
        <end position="12"/>
    </location>
</feature>
<keyword evidence="1" id="KW-0677">Repeat</keyword>
<organism evidence="5 6">
    <name type="scientific">Rhizophlyctis rosea</name>
    <dbReference type="NCBI Taxonomy" id="64517"/>
    <lineage>
        <taxon>Eukaryota</taxon>
        <taxon>Fungi</taxon>
        <taxon>Fungi incertae sedis</taxon>
        <taxon>Chytridiomycota</taxon>
        <taxon>Chytridiomycota incertae sedis</taxon>
        <taxon>Chytridiomycetes</taxon>
        <taxon>Rhizophlyctidales</taxon>
        <taxon>Rhizophlyctidaceae</taxon>
        <taxon>Rhizophlyctis</taxon>
    </lineage>
</organism>
<evidence type="ECO:0008006" key="7">
    <source>
        <dbReference type="Google" id="ProtNLM"/>
    </source>
</evidence>
<evidence type="ECO:0000256" key="2">
    <source>
        <dbReference type="ARBA" id="ARBA00023043"/>
    </source>
</evidence>
<name>A0AAD5X121_9FUNG</name>
<feature type="compositionally biased region" description="Polar residues" evidence="4">
    <location>
        <begin position="114"/>
        <end position="126"/>
    </location>
</feature>
<evidence type="ECO:0000256" key="1">
    <source>
        <dbReference type="ARBA" id="ARBA00022737"/>
    </source>
</evidence>
<feature type="region of interest" description="Disordered" evidence="4">
    <location>
        <begin position="1"/>
        <end position="54"/>
    </location>
</feature>
<proteinExistence type="predicted"/>
<dbReference type="SMART" id="SM00248">
    <property type="entry name" value="ANK"/>
    <property type="match status" value="4"/>
</dbReference>
<keyword evidence="2 3" id="KW-0040">ANK repeat</keyword>
<dbReference type="PROSITE" id="PS50297">
    <property type="entry name" value="ANK_REP_REGION"/>
    <property type="match status" value="2"/>
</dbReference>
<dbReference type="PANTHER" id="PTHR24201">
    <property type="entry name" value="ANK_REP_REGION DOMAIN-CONTAINING PROTEIN"/>
    <property type="match status" value="1"/>
</dbReference>
<dbReference type="Proteomes" id="UP001212841">
    <property type="component" value="Unassembled WGS sequence"/>
</dbReference>
<feature type="region of interest" description="Disordered" evidence="4">
    <location>
        <begin position="114"/>
        <end position="178"/>
    </location>
</feature>
<feature type="compositionally biased region" description="Low complexity" evidence="4">
    <location>
        <begin position="248"/>
        <end position="284"/>
    </location>
</feature>
<evidence type="ECO:0000313" key="5">
    <source>
        <dbReference type="EMBL" id="KAJ3049502.1"/>
    </source>
</evidence>